<dbReference type="EMBL" id="AP022314">
    <property type="protein sequence ID" value="BBU21153.1"/>
    <property type="molecule type" value="Genomic_DNA"/>
</dbReference>
<dbReference type="Proteomes" id="UP000464624">
    <property type="component" value="Chromosome"/>
</dbReference>
<evidence type="ECO:0000313" key="2">
    <source>
        <dbReference type="Proteomes" id="UP000464624"/>
    </source>
</evidence>
<accession>A0AAD1GXS4</accession>
<sequence length="211" mass="22172">MVTVEADHVRDESRLAAGGIGCPTCGNGVLGGWGYARPRQIEGLSDPVRPRRAHCRSCLVTHVLLQVTVLLRRAYAAERIWTVLTARAEGAGHRRIGASLGVPAATVRGWLRRAGSRLEAVRVWFVGVAVAAGVDVRIPDGTGCAWRDLLAAVATATAAIRFRFGSAGLLGAVTPDGVAVTASSGRLLAPGWPPPRGWMAATRIAPYARPA</sequence>
<organism evidence="1 2">
    <name type="scientific">Mycobacterium xenopi</name>
    <dbReference type="NCBI Taxonomy" id="1789"/>
    <lineage>
        <taxon>Bacteria</taxon>
        <taxon>Bacillati</taxon>
        <taxon>Actinomycetota</taxon>
        <taxon>Actinomycetes</taxon>
        <taxon>Mycobacteriales</taxon>
        <taxon>Mycobacteriaceae</taxon>
        <taxon>Mycobacterium</taxon>
    </lineage>
</organism>
<evidence type="ECO:0000313" key="1">
    <source>
        <dbReference type="EMBL" id="BBU21153.1"/>
    </source>
</evidence>
<dbReference type="AlphaFoldDB" id="A0AAD1GXS4"/>
<dbReference type="RefSeq" id="WP_085197096.1">
    <property type="nucleotide sequence ID" value="NZ_AP022314.1"/>
</dbReference>
<name>A0AAD1GXS4_MYCXE</name>
<dbReference type="KEGG" id="mxe:MYXE_09420"/>
<reference evidence="1 2" key="1">
    <citation type="submission" date="2019-12" db="EMBL/GenBank/DDBJ databases">
        <title>Complete genome sequence of Mycolicibacterium xenopi str. JCM15661T.</title>
        <authorList>
            <person name="Yoshida M."/>
            <person name="Fukano H."/>
            <person name="Asakura T."/>
            <person name="Hoshino Y."/>
        </authorList>
    </citation>
    <scope>NUCLEOTIDE SEQUENCE [LARGE SCALE GENOMIC DNA]</scope>
    <source>
        <strain evidence="1 2">JCM 15661T</strain>
    </source>
</reference>
<proteinExistence type="predicted"/>
<gene>
    <name evidence="1" type="ORF">MYXE_09420</name>
</gene>
<protein>
    <submittedName>
        <fullName evidence="1">Uncharacterized protein</fullName>
    </submittedName>
</protein>